<feature type="region of interest" description="Disordered" evidence="1">
    <location>
        <begin position="703"/>
        <end position="737"/>
    </location>
</feature>
<dbReference type="EMBL" id="KN834779">
    <property type="protein sequence ID" value="KIK59423.1"/>
    <property type="molecule type" value="Genomic_DNA"/>
</dbReference>
<dbReference type="HOGENOM" id="CLU_011911_0_0_1"/>
<evidence type="ECO:0000313" key="2">
    <source>
        <dbReference type="EMBL" id="KIK59423.1"/>
    </source>
</evidence>
<evidence type="ECO:0000256" key="1">
    <source>
        <dbReference type="SAM" id="MobiDB-lite"/>
    </source>
</evidence>
<dbReference type="Proteomes" id="UP000053593">
    <property type="component" value="Unassembled WGS sequence"/>
</dbReference>
<dbReference type="AlphaFoldDB" id="A0A0D0CUD3"/>
<dbReference type="OrthoDB" id="2987990at2759"/>
<proteinExistence type="predicted"/>
<protein>
    <submittedName>
        <fullName evidence="2">Uncharacterized protein</fullName>
    </submittedName>
</protein>
<gene>
    <name evidence="2" type="ORF">GYMLUDRAFT_60027</name>
</gene>
<organism evidence="2 3">
    <name type="scientific">Collybiopsis luxurians FD-317 M1</name>
    <dbReference type="NCBI Taxonomy" id="944289"/>
    <lineage>
        <taxon>Eukaryota</taxon>
        <taxon>Fungi</taxon>
        <taxon>Dikarya</taxon>
        <taxon>Basidiomycota</taxon>
        <taxon>Agaricomycotina</taxon>
        <taxon>Agaricomycetes</taxon>
        <taxon>Agaricomycetidae</taxon>
        <taxon>Agaricales</taxon>
        <taxon>Marasmiineae</taxon>
        <taxon>Omphalotaceae</taxon>
        <taxon>Collybiopsis</taxon>
        <taxon>Collybiopsis luxurians</taxon>
    </lineage>
</organism>
<sequence>MHISLSLFFLGLVIFFVPINYTLSCVVGWMTLAVYALHLCHLFPILDPQCPYQTPFSDFILIFSAKIHTIAVQTRLVISRSLGKITSFHSFPEDESDSTVPDEWAIKDFLSLKDLEKNAIDSIRHKLSVDALHWLYNLSSDISVQNLVLQAIGGLPAAASQVVQTVFKYKDIAQVHEHLLRSCTSDSKYPHSRQVIPQLHTTAERLCRLFVFFPDHGLPWPISFSLLRDYKDNQFEATYYSAQGLWSLSTTEEYRTYIISHTDLLHHPLVWVRITQRAHEIGTFAAHEYSSKLSASFCRALLPAVWGSIPSTYTSFSEMTPIHVALRLHLPKDICLYLLKMLPPFDFPKLSLNCRVVAAALEFALDHISASPSDFSSIHWDIIEYVLKELRDLAEMNPKEHTEFFNFMVDFVSRLIKTTGFCDHPLRSERLIERRDSILKVYWAALTAQPEVCIQSSVSTDKSSFVALRRATQGTLRQLQLDVNCTQLSKHMASSANKVFDILSIALRTGSVDAFQIVVDLNCLELFAKYHRPSQGVKMVSSYVAGLKTLPPDASREEYINYLYEPRNLNFAILSIFERWPYVHSEDGRVTDLILLRPDSLTWDECRQWLKLVLEWAMHNSLEKNGNVVFLRAYLIEFASGSDNTGVESDVKNLTAGSVYLEPIKNGILKLQGAIQSIDQFFPEAGRKEYIKSLKLEDMAVAVSRSSSSSKDRVEDNASPIEIPRTFKKKDKSAEYV</sequence>
<reference evidence="2 3" key="1">
    <citation type="submission" date="2014-04" db="EMBL/GenBank/DDBJ databases">
        <title>Evolutionary Origins and Diversification of the Mycorrhizal Mutualists.</title>
        <authorList>
            <consortium name="DOE Joint Genome Institute"/>
            <consortium name="Mycorrhizal Genomics Consortium"/>
            <person name="Kohler A."/>
            <person name="Kuo A."/>
            <person name="Nagy L.G."/>
            <person name="Floudas D."/>
            <person name="Copeland A."/>
            <person name="Barry K.W."/>
            <person name="Cichocki N."/>
            <person name="Veneault-Fourrey C."/>
            <person name="LaButti K."/>
            <person name="Lindquist E.A."/>
            <person name="Lipzen A."/>
            <person name="Lundell T."/>
            <person name="Morin E."/>
            <person name="Murat C."/>
            <person name="Riley R."/>
            <person name="Ohm R."/>
            <person name="Sun H."/>
            <person name="Tunlid A."/>
            <person name="Henrissat B."/>
            <person name="Grigoriev I.V."/>
            <person name="Hibbett D.S."/>
            <person name="Martin F."/>
        </authorList>
    </citation>
    <scope>NUCLEOTIDE SEQUENCE [LARGE SCALE GENOMIC DNA]</scope>
    <source>
        <strain evidence="2 3">FD-317 M1</strain>
    </source>
</reference>
<keyword evidence="3" id="KW-1185">Reference proteome</keyword>
<accession>A0A0D0CUD3</accession>
<name>A0A0D0CUD3_9AGAR</name>
<evidence type="ECO:0000313" key="3">
    <source>
        <dbReference type="Proteomes" id="UP000053593"/>
    </source>
</evidence>